<dbReference type="PROSITE" id="PS50862">
    <property type="entry name" value="AA_TRNA_LIGASE_II"/>
    <property type="match status" value="1"/>
</dbReference>
<dbReference type="Gene3D" id="3.30.930.10">
    <property type="entry name" value="Bira Bifunctional Protein, Domain 2"/>
    <property type="match status" value="1"/>
</dbReference>
<gene>
    <name evidence="8" type="ORF">EDD18DRAFT_1379419</name>
</gene>
<dbReference type="GO" id="GO:0006422">
    <property type="term" value="P:aspartyl-tRNA aminoacylation"/>
    <property type="evidence" value="ECO:0007669"/>
    <property type="project" value="TreeGrafter"/>
</dbReference>
<feature type="domain" description="Aminoacyl-transfer RNA synthetases class-II family profile" evidence="7">
    <location>
        <begin position="209"/>
        <end position="652"/>
    </location>
</feature>
<dbReference type="InterPro" id="IPR004364">
    <property type="entry name" value="Aa-tRNA-synt_II"/>
</dbReference>
<keyword evidence="5" id="KW-0648">Protein biosynthesis</keyword>
<dbReference type="Gene3D" id="2.40.50.140">
    <property type="entry name" value="Nucleic acid-binding proteins"/>
    <property type="match status" value="1"/>
</dbReference>
<keyword evidence="6 8" id="KW-0030">Aminoacyl-tRNA synthetase</keyword>
<evidence type="ECO:0000256" key="4">
    <source>
        <dbReference type="ARBA" id="ARBA00022840"/>
    </source>
</evidence>
<name>A0AA39UYP2_9AGAR</name>
<dbReference type="Proteomes" id="UP001175228">
    <property type="component" value="Unassembled WGS sequence"/>
</dbReference>
<evidence type="ECO:0000259" key="7">
    <source>
        <dbReference type="PROSITE" id="PS50862"/>
    </source>
</evidence>
<dbReference type="InterPro" id="IPR004524">
    <property type="entry name" value="Asp-tRNA-ligase_1"/>
</dbReference>
<evidence type="ECO:0000256" key="2">
    <source>
        <dbReference type="ARBA" id="ARBA00022598"/>
    </source>
</evidence>
<evidence type="ECO:0000256" key="5">
    <source>
        <dbReference type="ARBA" id="ARBA00022917"/>
    </source>
</evidence>
<dbReference type="InterPro" id="IPR006195">
    <property type="entry name" value="aa-tRNA-synth_II"/>
</dbReference>
<dbReference type="Gene3D" id="3.30.1360.30">
    <property type="entry name" value="GAD-like domain"/>
    <property type="match status" value="1"/>
</dbReference>
<dbReference type="InterPro" id="IPR002312">
    <property type="entry name" value="Asp/Asn-tRNA-synth_IIb"/>
</dbReference>
<dbReference type="InterPro" id="IPR012340">
    <property type="entry name" value="NA-bd_OB-fold"/>
</dbReference>
<comment type="similarity">
    <text evidence="1">Belongs to the class-II aminoacyl-tRNA synthetase family. Type 1 subfamily.</text>
</comment>
<proteinExistence type="inferred from homology"/>
<dbReference type="EMBL" id="JAUEPU010000011">
    <property type="protein sequence ID" value="KAK0498525.1"/>
    <property type="molecule type" value="Genomic_DNA"/>
</dbReference>
<evidence type="ECO:0000256" key="3">
    <source>
        <dbReference type="ARBA" id="ARBA00022741"/>
    </source>
</evidence>
<evidence type="ECO:0000313" key="9">
    <source>
        <dbReference type="Proteomes" id="UP001175228"/>
    </source>
</evidence>
<evidence type="ECO:0000313" key="8">
    <source>
        <dbReference type="EMBL" id="KAK0498525.1"/>
    </source>
</evidence>
<dbReference type="InterPro" id="IPR045864">
    <property type="entry name" value="aa-tRNA-synth_II/BPL/LPL"/>
</dbReference>
<evidence type="ECO:0000256" key="1">
    <source>
        <dbReference type="ARBA" id="ARBA00006303"/>
    </source>
</evidence>
<dbReference type="PANTHER" id="PTHR22594">
    <property type="entry name" value="ASPARTYL/LYSYL-TRNA SYNTHETASE"/>
    <property type="match status" value="1"/>
</dbReference>
<dbReference type="GO" id="GO:0005524">
    <property type="term" value="F:ATP binding"/>
    <property type="evidence" value="ECO:0007669"/>
    <property type="project" value="UniProtKB-KW"/>
</dbReference>
<keyword evidence="2" id="KW-0436">Ligase</keyword>
<dbReference type="HAMAP" id="MF_00044">
    <property type="entry name" value="Asp_tRNA_synth_type1"/>
    <property type="match status" value="1"/>
</dbReference>
<reference evidence="8" key="1">
    <citation type="submission" date="2023-06" db="EMBL/GenBank/DDBJ databases">
        <authorList>
            <consortium name="Lawrence Berkeley National Laboratory"/>
            <person name="Ahrendt S."/>
            <person name="Sahu N."/>
            <person name="Indic B."/>
            <person name="Wong-Bajracharya J."/>
            <person name="Merenyi Z."/>
            <person name="Ke H.-M."/>
            <person name="Monk M."/>
            <person name="Kocsube S."/>
            <person name="Drula E."/>
            <person name="Lipzen A."/>
            <person name="Balint B."/>
            <person name="Henrissat B."/>
            <person name="Andreopoulos B."/>
            <person name="Martin F.M."/>
            <person name="Harder C.B."/>
            <person name="Rigling D."/>
            <person name="Ford K.L."/>
            <person name="Foster G.D."/>
            <person name="Pangilinan J."/>
            <person name="Papanicolaou A."/>
            <person name="Barry K."/>
            <person name="LaButti K."/>
            <person name="Viragh M."/>
            <person name="Koriabine M."/>
            <person name="Yan M."/>
            <person name="Riley R."/>
            <person name="Champramary S."/>
            <person name="Plett K.L."/>
            <person name="Tsai I.J."/>
            <person name="Slot J."/>
            <person name="Sipos G."/>
            <person name="Plett J."/>
            <person name="Nagy L.G."/>
            <person name="Grigoriev I.V."/>
        </authorList>
    </citation>
    <scope>NUCLEOTIDE SEQUENCE</scope>
    <source>
        <strain evidence="8">HWK02</strain>
    </source>
</reference>
<keyword evidence="4" id="KW-0067">ATP-binding</keyword>
<accession>A0AA39UYP2</accession>
<keyword evidence="3" id="KW-0547">Nucleotide-binding</keyword>
<dbReference type="GO" id="GO:0005739">
    <property type="term" value="C:mitochondrion"/>
    <property type="evidence" value="ECO:0007669"/>
    <property type="project" value="TreeGrafter"/>
</dbReference>
<dbReference type="SUPFAM" id="SSF55681">
    <property type="entry name" value="Class II aaRS and biotin synthetases"/>
    <property type="match status" value="1"/>
</dbReference>
<dbReference type="NCBIfam" id="NF001750">
    <property type="entry name" value="PRK00476.1"/>
    <property type="match status" value="1"/>
</dbReference>
<dbReference type="AlphaFoldDB" id="A0AA39UYP2"/>
<dbReference type="InterPro" id="IPR004115">
    <property type="entry name" value="GAD-like_sf"/>
</dbReference>
<protein>
    <submittedName>
        <fullName evidence="8">tRNA synthetases class II-domain-containing protein</fullName>
    </submittedName>
</protein>
<dbReference type="PANTHER" id="PTHR22594:SF5">
    <property type="entry name" value="ASPARTATE--TRNA LIGASE, MITOCHONDRIAL"/>
    <property type="match status" value="1"/>
</dbReference>
<sequence>MATCFISGKCRASVMRRKHTLSVLRLVLSTFTRDASLAPCTACSLTCSPALSRPLRSAYISYSTFNTHSGVAPFPSRTHRCAALSAADAGSRVVLSGWLLNKRKGRLCSFFPLKDPSGSLQLVVDNTDAFSDALSRVPVELGLLRPPEARRNGPGGDIDIKVHSFLLLNPATQLPFVPSGHNLPNEDYRLRYRYLDLRRPDLADNIRRRANVAHLVRNILHDNGFLDVETPLLLRSSPEGAKEYLVPTQLSNDSDPPNFFALAQSPQQPKQLLICSGAVDRYYQIAKCFRDEDGRKDRQPEFTQIDMEMAFVSWGSQEDATASPSTHLWRMGGTQVRDIIETIIKKIWHQFKGVTLPDSFQVMTYFDAMNRFGSDKPDTRFGLEIQDITQILPTEIQAVLRENGEIVECIVLRQREEPAFLSVSPKCKSESFAEFVPVSARTIQTWLNRSQVVPQISEALDASQVAALTEKLGVSPGDGLWLARRSRIATGGSTVLGRQRLNLLEAALAQGKFVLPDSHSFLWITEFPLFTPELEPDRKWSSTHHPFTAPMWQDVEALFKGEIESVRGQHYDLVLNGVEVGGGSVRVHDADMQEYIFTDILKFSAEERVPFNHLLQALRCGAPPHGGIALGFDRLMAILCDSASIRDVIAFPKTSSGTDMLFESPAPIPESTLRQYGLASTSQKR</sequence>
<dbReference type="Pfam" id="PF00152">
    <property type="entry name" value="tRNA-synt_2"/>
    <property type="match status" value="1"/>
</dbReference>
<keyword evidence="9" id="KW-1185">Reference proteome</keyword>
<dbReference type="NCBIfam" id="TIGR00459">
    <property type="entry name" value="aspS_bact"/>
    <property type="match status" value="1"/>
</dbReference>
<dbReference type="GO" id="GO:0004815">
    <property type="term" value="F:aspartate-tRNA ligase activity"/>
    <property type="evidence" value="ECO:0007669"/>
    <property type="project" value="TreeGrafter"/>
</dbReference>
<organism evidence="8 9">
    <name type="scientific">Armillaria luteobubalina</name>
    <dbReference type="NCBI Taxonomy" id="153913"/>
    <lineage>
        <taxon>Eukaryota</taxon>
        <taxon>Fungi</taxon>
        <taxon>Dikarya</taxon>
        <taxon>Basidiomycota</taxon>
        <taxon>Agaricomycotina</taxon>
        <taxon>Agaricomycetes</taxon>
        <taxon>Agaricomycetidae</taxon>
        <taxon>Agaricales</taxon>
        <taxon>Marasmiineae</taxon>
        <taxon>Physalacriaceae</taxon>
        <taxon>Armillaria</taxon>
    </lineage>
</organism>
<dbReference type="PRINTS" id="PR01042">
    <property type="entry name" value="TRNASYNTHASP"/>
</dbReference>
<comment type="caution">
    <text evidence="8">The sequence shown here is derived from an EMBL/GenBank/DDBJ whole genome shotgun (WGS) entry which is preliminary data.</text>
</comment>
<evidence type="ECO:0000256" key="6">
    <source>
        <dbReference type="ARBA" id="ARBA00023146"/>
    </source>
</evidence>
<dbReference type="SUPFAM" id="SSF50249">
    <property type="entry name" value="Nucleic acid-binding proteins"/>
    <property type="match status" value="1"/>
</dbReference>